<dbReference type="PANTHER" id="PTHR33164">
    <property type="entry name" value="TRANSCRIPTIONAL REGULATOR, MARR FAMILY"/>
    <property type="match status" value="1"/>
</dbReference>
<dbReference type="AlphaFoldDB" id="A0A930YGL8"/>
<reference evidence="2" key="1">
    <citation type="submission" date="2020-11" db="EMBL/GenBank/DDBJ databases">
        <title>Nocardioides cynanchi sp. nov., isolated from soil of rhizosphere of Cynanchum wilfordii.</title>
        <authorList>
            <person name="Lee J.-S."/>
            <person name="Suh M.K."/>
            <person name="Kim J.-S."/>
        </authorList>
    </citation>
    <scope>NUCLEOTIDE SEQUENCE</scope>
    <source>
        <strain evidence="2">KCTC 19276</strain>
    </source>
</reference>
<evidence type="ECO:0000259" key="1">
    <source>
        <dbReference type="PROSITE" id="PS50995"/>
    </source>
</evidence>
<keyword evidence="3" id="KW-1185">Reference proteome</keyword>
<dbReference type="RefSeq" id="WP_194694329.1">
    <property type="nucleotide sequence ID" value="NZ_JADKPO010000001.1"/>
</dbReference>
<dbReference type="SMART" id="SM00347">
    <property type="entry name" value="HTH_MARR"/>
    <property type="match status" value="1"/>
</dbReference>
<organism evidence="2 3">
    <name type="scientific">Nocardioides agariphilus</name>
    <dbReference type="NCBI Taxonomy" id="433664"/>
    <lineage>
        <taxon>Bacteria</taxon>
        <taxon>Bacillati</taxon>
        <taxon>Actinomycetota</taxon>
        <taxon>Actinomycetes</taxon>
        <taxon>Propionibacteriales</taxon>
        <taxon>Nocardioidaceae</taxon>
        <taxon>Nocardioides</taxon>
    </lineage>
</organism>
<gene>
    <name evidence="2" type="ORF">ISU10_00115</name>
</gene>
<dbReference type="PANTHER" id="PTHR33164:SF104">
    <property type="entry name" value="TRANSCRIPTIONAL REGULATORY PROTEIN"/>
    <property type="match status" value="1"/>
</dbReference>
<dbReference type="Proteomes" id="UP000660668">
    <property type="component" value="Unassembled WGS sequence"/>
</dbReference>
<dbReference type="InterPro" id="IPR039422">
    <property type="entry name" value="MarR/SlyA-like"/>
</dbReference>
<evidence type="ECO:0000313" key="2">
    <source>
        <dbReference type="EMBL" id="MBF4766167.1"/>
    </source>
</evidence>
<sequence>MPETDWTDRHVARWRSHWVDIHFDDEVEAVVTRISRLQRFLKGTIQTAVAEVGIQDFEYATLHSLMIRDTPGTASPTDLAEDLGVSGAGMTGRLDGLEKAGWVQRNPSPDDRRRVVVEITRSGAEIWRKAMALRGAQEEELVAVLSDRERAQLSRLLKKLTLWTEAPREVQ</sequence>
<dbReference type="Pfam" id="PF01047">
    <property type="entry name" value="MarR"/>
    <property type="match status" value="1"/>
</dbReference>
<dbReference type="GO" id="GO:0006950">
    <property type="term" value="P:response to stress"/>
    <property type="evidence" value="ECO:0007669"/>
    <property type="project" value="TreeGrafter"/>
</dbReference>
<dbReference type="Gene3D" id="1.10.10.10">
    <property type="entry name" value="Winged helix-like DNA-binding domain superfamily/Winged helix DNA-binding domain"/>
    <property type="match status" value="1"/>
</dbReference>
<dbReference type="PROSITE" id="PS50995">
    <property type="entry name" value="HTH_MARR_2"/>
    <property type="match status" value="1"/>
</dbReference>
<accession>A0A930YGL8</accession>
<dbReference type="PRINTS" id="PR00598">
    <property type="entry name" value="HTHMARR"/>
</dbReference>
<proteinExistence type="predicted"/>
<feature type="domain" description="HTH marR-type" evidence="1">
    <location>
        <begin position="24"/>
        <end position="162"/>
    </location>
</feature>
<name>A0A930YGL8_9ACTN</name>
<dbReference type="InterPro" id="IPR036388">
    <property type="entry name" value="WH-like_DNA-bd_sf"/>
</dbReference>
<dbReference type="GO" id="GO:0003700">
    <property type="term" value="F:DNA-binding transcription factor activity"/>
    <property type="evidence" value="ECO:0007669"/>
    <property type="project" value="InterPro"/>
</dbReference>
<comment type="caution">
    <text evidence="2">The sequence shown here is derived from an EMBL/GenBank/DDBJ whole genome shotgun (WGS) entry which is preliminary data.</text>
</comment>
<protein>
    <submittedName>
        <fullName evidence="2">MarR family transcriptional regulator</fullName>
    </submittedName>
</protein>
<evidence type="ECO:0000313" key="3">
    <source>
        <dbReference type="Proteomes" id="UP000660668"/>
    </source>
</evidence>
<dbReference type="InterPro" id="IPR000835">
    <property type="entry name" value="HTH_MarR-typ"/>
</dbReference>
<dbReference type="InterPro" id="IPR036390">
    <property type="entry name" value="WH_DNA-bd_sf"/>
</dbReference>
<dbReference type="SUPFAM" id="SSF46785">
    <property type="entry name" value="Winged helix' DNA-binding domain"/>
    <property type="match status" value="1"/>
</dbReference>
<dbReference type="EMBL" id="JADKPO010000001">
    <property type="protein sequence ID" value="MBF4766167.1"/>
    <property type="molecule type" value="Genomic_DNA"/>
</dbReference>